<evidence type="ECO:0000313" key="2">
    <source>
        <dbReference type="Proteomes" id="UP000198742"/>
    </source>
</evidence>
<dbReference type="Proteomes" id="UP000198742">
    <property type="component" value="Unassembled WGS sequence"/>
</dbReference>
<keyword evidence="2" id="KW-1185">Reference proteome</keyword>
<reference evidence="2" key="1">
    <citation type="submission" date="2016-10" db="EMBL/GenBank/DDBJ databases">
        <authorList>
            <person name="Varghese N."/>
            <person name="Submissions S."/>
        </authorList>
    </citation>
    <scope>NUCLEOTIDE SEQUENCE [LARGE SCALE GENOMIC DNA]</scope>
    <source>
        <strain evidence="2">DSM 22017</strain>
    </source>
</reference>
<gene>
    <name evidence="1" type="ORF">SAMN04489844_1465</name>
</gene>
<sequence>MRALDTMAELADRLRQHDIHPIVPAADDLSAPLTPAQLVEVKREASRLHFAHIRDPRTSALVVVNPDRHGTPSYVGPNTFAEIAVAFADERAIYLLHDIPTEYEDELRAWGARSFLGSQDGLVSAVAEMKPRDHRHR</sequence>
<dbReference type="AlphaFoldDB" id="A0A1H4NVF9"/>
<accession>A0A1H4NVF9</accession>
<protein>
    <submittedName>
        <fullName evidence="1">Uncharacterized protein</fullName>
    </submittedName>
</protein>
<dbReference type="STRING" id="402596.SAMN04489844_1465"/>
<dbReference type="EMBL" id="FNRT01000002">
    <property type="protein sequence ID" value="SEB99206.1"/>
    <property type="molecule type" value="Genomic_DNA"/>
</dbReference>
<proteinExistence type="predicted"/>
<organism evidence="1 2">
    <name type="scientific">Nocardioides exalbidus</name>
    <dbReference type="NCBI Taxonomy" id="402596"/>
    <lineage>
        <taxon>Bacteria</taxon>
        <taxon>Bacillati</taxon>
        <taxon>Actinomycetota</taxon>
        <taxon>Actinomycetes</taxon>
        <taxon>Propionibacteriales</taxon>
        <taxon>Nocardioidaceae</taxon>
        <taxon>Nocardioides</taxon>
    </lineage>
</organism>
<name>A0A1H4NVF9_9ACTN</name>
<evidence type="ECO:0000313" key="1">
    <source>
        <dbReference type="EMBL" id="SEB99206.1"/>
    </source>
</evidence>